<accession>A0A0D7B940</accession>
<dbReference type="Proteomes" id="UP000054007">
    <property type="component" value="Unassembled WGS sequence"/>
</dbReference>
<evidence type="ECO:0000259" key="1">
    <source>
        <dbReference type="Pfam" id="PF12937"/>
    </source>
</evidence>
<dbReference type="InterPro" id="IPR001810">
    <property type="entry name" value="F-box_dom"/>
</dbReference>
<dbReference type="SUPFAM" id="SSF81383">
    <property type="entry name" value="F-box domain"/>
    <property type="match status" value="1"/>
</dbReference>
<sequence length="520" mass="58927">MSLAPSAVSYRTIFRDFLDTNIYKAHTPMLSFPYEIVASIAEAYVLNDYSVFQIAGGLPPQLVLMAVCRNWKSVCTSHPSLWTRICIDILPANPTATTDASIWKRFAAVCQDALTWSKSLPLDLKFDRWHLSNKVYQTVIKTGYDGQVFDSTTLAIKIMQFSIQQSSRWRSFTMQSIDHMIPETPGIPWSDLVNVTNRVPKLETLCFDHFCEVNPSDANEHRPWNKYMDTFLDAPSLGVATFAVGLNSLNLPWAQLTKIDILTGGYLDLQRHGDYFDTIMRHTTASTVSWGDNFYGIRYGAFAPRPSMVIENPHIVKLNIPPVLLPPLLLPNLTNLEFYISEKHVDTVSQIVLLLKDSSCRLLNLTINQWRDPWDSGDIYSFVHLLPYLDSLQSLTWNASLVDMDIMIELLEGLRVILGANDPVELPNLTTLVINCRQSYAQDCYHTCDLDSPEARAVWGIVQTRMLGWPVVKLEKFQITVRKNKENPLPMTTSSKAFEESEEGKNIKASGVDFELHLPV</sequence>
<dbReference type="Pfam" id="PF12937">
    <property type="entry name" value="F-box-like"/>
    <property type="match status" value="1"/>
</dbReference>
<feature type="domain" description="F-box" evidence="1">
    <location>
        <begin position="54"/>
        <end position="87"/>
    </location>
</feature>
<dbReference type="InterPro" id="IPR036047">
    <property type="entry name" value="F-box-like_dom_sf"/>
</dbReference>
<name>A0A0D7B940_9AGAR</name>
<dbReference type="EMBL" id="KN880537">
    <property type="protein sequence ID" value="KIY67012.1"/>
    <property type="molecule type" value="Genomic_DNA"/>
</dbReference>
<protein>
    <recommendedName>
        <fullName evidence="1">F-box domain-containing protein</fullName>
    </recommendedName>
</protein>
<dbReference type="OrthoDB" id="3365698at2759"/>
<reference evidence="2 3" key="1">
    <citation type="journal article" date="2015" name="Fungal Genet. Biol.">
        <title>Evolution of novel wood decay mechanisms in Agaricales revealed by the genome sequences of Fistulina hepatica and Cylindrobasidium torrendii.</title>
        <authorList>
            <person name="Floudas D."/>
            <person name="Held B.W."/>
            <person name="Riley R."/>
            <person name="Nagy L.G."/>
            <person name="Koehler G."/>
            <person name="Ransdell A.S."/>
            <person name="Younus H."/>
            <person name="Chow J."/>
            <person name="Chiniquy J."/>
            <person name="Lipzen A."/>
            <person name="Tritt A."/>
            <person name="Sun H."/>
            <person name="Haridas S."/>
            <person name="LaButti K."/>
            <person name="Ohm R.A."/>
            <person name="Kues U."/>
            <person name="Blanchette R.A."/>
            <person name="Grigoriev I.V."/>
            <person name="Minto R.E."/>
            <person name="Hibbett D.S."/>
        </authorList>
    </citation>
    <scope>NUCLEOTIDE SEQUENCE [LARGE SCALE GENOMIC DNA]</scope>
    <source>
        <strain evidence="2 3">FP15055 ss-10</strain>
    </source>
</reference>
<dbReference type="AlphaFoldDB" id="A0A0D7B940"/>
<organism evidence="2 3">
    <name type="scientific">Cylindrobasidium torrendii FP15055 ss-10</name>
    <dbReference type="NCBI Taxonomy" id="1314674"/>
    <lineage>
        <taxon>Eukaryota</taxon>
        <taxon>Fungi</taxon>
        <taxon>Dikarya</taxon>
        <taxon>Basidiomycota</taxon>
        <taxon>Agaricomycotina</taxon>
        <taxon>Agaricomycetes</taxon>
        <taxon>Agaricomycetidae</taxon>
        <taxon>Agaricales</taxon>
        <taxon>Marasmiineae</taxon>
        <taxon>Physalacriaceae</taxon>
        <taxon>Cylindrobasidium</taxon>
    </lineage>
</organism>
<proteinExistence type="predicted"/>
<evidence type="ECO:0000313" key="2">
    <source>
        <dbReference type="EMBL" id="KIY67012.1"/>
    </source>
</evidence>
<keyword evidence="3" id="KW-1185">Reference proteome</keyword>
<gene>
    <name evidence="2" type="ORF">CYLTODRAFT_411422</name>
</gene>
<evidence type="ECO:0000313" key="3">
    <source>
        <dbReference type="Proteomes" id="UP000054007"/>
    </source>
</evidence>